<reference evidence="5 6" key="1">
    <citation type="submission" date="2020-11" db="EMBL/GenBank/DDBJ databases">
        <title>Actinomyces sp. ZJ750.</title>
        <authorList>
            <person name="Zhou J."/>
        </authorList>
    </citation>
    <scope>NUCLEOTIDE SEQUENCE [LARGE SCALE GENOMIC DNA]</scope>
    <source>
        <strain evidence="5 6">ZJ750</strain>
    </source>
</reference>
<dbReference type="PROSITE" id="PS50932">
    <property type="entry name" value="HTH_LACI_2"/>
    <property type="match status" value="1"/>
</dbReference>
<dbReference type="PANTHER" id="PTHR30146:SF109">
    <property type="entry name" value="HTH-TYPE TRANSCRIPTIONAL REGULATOR GALS"/>
    <property type="match status" value="1"/>
</dbReference>
<proteinExistence type="predicted"/>
<dbReference type="Gene3D" id="3.40.50.2300">
    <property type="match status" value="2"/>
</dbReference>
<keyword evidence="3" id="KW-0804">Transcription</keyword>
<evidence type="ECO:0000259" key="4">
    <source>
        <dbReference type="PROSITE" id="PS50932"/>
    </source>
</evidence>
<dbReference type="Gene3D" id="1.10.260.40">
    <property type="entry name" value="lambda repressor-like DNA-binding domains"/>
    <property type="match status" value="1"/>
</dbReference>
<keyword evidence="1" id="KW-0805">Transcription regulation</keyword>
<dbReference type="PANTHER" id="PTHR30146">
    <property type="entry name" value="LACI-RELATED TRANSCRIPTIONAL REPRESSOR"/>
    <property type="match status" value="1"/>
</dbReference>
<dbReference type="SMART" id="SM00354">
    <property type="entry name" value="HTH_LACI"/>
    <property type="match status" value="1"/>
</dbReference>
<keyword evidence="6" id="KW-1185">Reference proteome</keyword>
<evidence type="ECO:0000313" key="5">
    <source>
        <dbReference type="EMBL" id="QPL06683.1"/>
    </source>
</evidence>
<dbReference type="CDD" id="cd01392">
    <property type="entry name" value="HTH_LacI"/>
    <property type="match status" value="1"/>
</dbReference>
<keyword evidence="2 5" id="KW-0238">DNA-binding</keyword>
<evidence type="ECO:0000256" key="2">
    <source>
        <dbReference type="ARBA" id="ARBA00023125"/>
    </source>
</evidence>
<feature type="domain" description="HTH lacI-type" evidence="4">
    <location>
        <begin position="1"/>
        <end position="53"/>
    </location>
</feature>
<protein>
    <submittedName>
        <fullName evidence="5">LacI family DNA-binding transcriptional regulator</fullName>
    </submittedName>
</protein>
<dbReference type="SUPFAM" id="SSF53822">
    <property type="entry name" value="Periplasmic binding protein-like I"/>
    <property type="match status" value="1"/>
</dbReference>
<name>A0A7T0PXN6_9ACTO</name>
<sequence length="331" mass="34894">MVDVARLAGVSHQTVSRVLNSPEGVRPATRDKVLKAIKELGYRRNMAARALVTSSSRLIGVVTASSEFFGPASTASAIEAAARDAGYGTLVTSLQTSDEVEISEAFGFLVNREVDGIISVAPRTGIAAAATAAARSVPMVVVADGFEPQGRIHVVSVDQELGARMVVRHLIGAGRRRIAYVAGPDDWFDAQARERGWRSALEDSGLAPAGRFSGDWTAESGYEAGTALCLQIAAEGPQRAPDAVFCSNDLMALGLLAAARDQGVRVPQDLAVVGYDDTAGSAFFAPALTTVTQPFEELGRLCLEVLLSALEGEPGMWHSVSPTLRVRRSSV</sequence>
<dbReference type="InterPro" id="IPR000843">
    <property type="entry name" value="HTH_LacI"/>
</dbReference>
<evidence type="ECO:0000256" key="3">
    <source>
        <dbReference type="ARBA" id="ARBA00023163"/>
    </source>
</evidence>
<dbReference type="SUPFAM" id="SSF47413">
    <property type="entry name" value="lambda repressor-like DNA-binding domains"/>
    <property type="match status" value="1"/>
</dbReference>
<dbReference type="Proteomes" id="UP000594637">
    <property type="component" value="Chromosome"/>
</dbReference>
<dbReference type="Pfam" id="PF13377">
    <property type="entry name" value="Peripla_BP_3"/>
    <property type="match status" value="1"/>
</dbReference>
<dbReference type="AlphaFoldDB" id="A0A7T0PXN6"/>
<dbReference type="GO" id="GO:0003700">
    <property type="term" value="F:DNA-binding transcription factor activity"/>
    <property type="evidence" value="ECO:0007669"/>
    <property type="project" value="TreeGrafter"/>
</dbReference>
<dbReference type="PROSITE" id="PS00356">
    <property type="entry name" value="HTH_LACI_1"/>
    <property type="match status" value="1"/>
</dbReference>
<accession>A0A7T0PXN6</accession>
<evidence type="ECO:0000313" key="6">
    <source>
        <dbReference type="Proteomes" id="UP000594637"/>
    </source>
</evidence>
<dbReference type="KEGG" id="arep:ID810_09995"/>
<evidence type="ECO:0000256" key="1">
    <source>
        <dbReference type="ARBA" id="ARBA00023015"/>
    </source>
</evidence>
<dbReference type="InterPro" id="IPR028082">
    <property type="entry name" value="Peripla_BP_I"/>
</dbReference>
<dbReference type="InterPro" id="IPR010982">
    <property type="entry name" value="Lambda_DNA-bd_dom_sf"/>
</dbReference>
<dbReference type="Pfam" id="PF00356">
    <property type="entry name" value="LacI"/>
    <property type="match status" value="1"/>
</dbReference>
<gene>
    <name evidence="5" type="ORF">ID810_09995</name>
</gene>
<dbReference type="EMBL" id="CP063989">
    <property type="protein sequence ID" value="QPL06683.1"/>
    <property type="molecule type" value="Genomic_DNA"/>
</dbReference>
<dbReference type="GO" id="GO:0000976">
    <property type="term" value="F:transcription cis-regulatory region binding"/>
    <property type="evidence" value="ECO:0007669"/>
    <property type="project" value="TreeGrafter"/>
</dbReference>
<dbReference type="CDD" id="cd01574">
    <property type="entry name" value="PBP1_LacI"/>
    <property type="match status" value="1"/>
</dbReference>
<organism evidence="5 6">
    <name type="scientific">Actinomyces respiraculi</name>
    <dbReference type="NCBI Taxonomy" id="2744574"/>
    <lineage>
        <taxon>Bacteria</taxon>
        <taxon>Bacillati</taxon>
        <taxon>Actinomycetota</taxon>
        <taxon>Actinomycetes</taxon>
        <taxon>Actinomycetales</taxon>
        <taxon>Actinomycetaceae</taxon>
        <taxon>Actinomyces</taxon>
    </lineage>
</organism>
<dbReference type="InterPro" id="IPR046335">
    <property type="entry name" value="LacI/GalR-like_sensor"/>
</dbReference>